<sequence>MLGVQIHMGLEVKAYSLIDCIKKCANAGKGVQARAINLSLQICFGIDYDFSNHKCYFHVNNNVPPNQFCPANGLMPGVPRDAVANPTVVSILLCKYMYL</sequence>
<accession>A0AAD9KAI9</accession>
<comment type="caution">
    <text evidence="1">The sequence shown here is derived from an EMBL/GenBank/DDBJ whole genome shotgun (WGS) entry which is preliminary data.</text>
</comment>
<evidence type="ECO:0000313" key="1">
    <source>
        <dbReference type="EMBL" id="KAK2167100.1"/>
    </source>
</evidence>
<dbReference type="Proteomes" id="UP001208570">
    <property type="component" value="Unassembled WGS sequence"/>
</dbReference>
<protein>
    <submittedName>
        <fullName evidence="1">Uncharacterized protein</fullName>
    </submittedName>
</protein>
<dbReference type="AlphaFoldDB" id="A0AAD9KAI9"/>
<dbReference type="EMBL" id="JAODUP010000032">
    <property type="protein sequence ID" value="KAK2167100.1"/>
    <property type="molecule type" value="Genomic_DNA"/>
</dbReference>
<organism evidence="1 2">
    <name type="scientific">Paralvinella palmiformis</name>
    <dbReference type="NCBI Taxonomy" id="53620"/>
    <lineage>
        <taxon>Eukaryota</taxon>
        <taxon>Metazoa</taxon>
        <taxon>Spiralia</taxon>
        <taxon>Lophotrochozoa</taxon>
        <taxon>Annelida</taxon>
        <taxon>Polychaeta</taxon>
        <taxon>Sedentaria</taxon>
        <taxon>Canalipalpata</taxon>
        <taxon>Terebellida</taxon>
        <taxon>Terebelliformia</taxon>
        <taxon>Alvinellidae</taxon>
        <taxon>Paralvinella</taxon>
    </lineage>
</organism>
<reference evidence="1" key="1">
    <citation type="journal article" date="2023" name="Mol. Biol. Evol.">
        <title>Third-Generation Sequencing Reveals the Adaptive Role of the Epigenome in Three Deep-Sea Polychaetes.</title>
        <authorList>
            <person name="Perez M."/>
            <person name="Aroh O."/>
            <person name="Sun Y."/>
            <person name="Lan Y."/>
            <person name="Juniper S.K."/>
            <person name="Young C.R."/>
            <person name="Angers B."/>
            <person name="Qian P.Y."/>
        </authorList>
    </citation>
    <scope>NUCLEOTIDE SEQUENCE</scope>
    <source>
        <strain evidence="1">P08H-3</strain>
    </source>
</reference>
<name>A0AAD9KAI9_9ANNE</name>
<evidence type="ECO:0000313" key="2">
    <source>
        <dbReference type="Proteomes" id="UP001208570"/>
    </source>
</evidence>
<proteinExistence type="predicted"/>
<keyword evidence="2" id="KW-1185">Reference proteome</keyword>
<gene>
    <name evidence="1" type="ORF">LSH36_32g17006</name>
</gene>